<keyword evidence="2" id="KW-1185">Reference proteome</keyword>
<reference evidence="1 2" key="1">
    <citation type="submission" date="2017-07" db="EMBL/GenBank/DDBJ databases">
        <title>Flavobacterium cyanobacteriorum sp. nov., isolated from cyanobacterial aggregates in a eutrophic lake.</title>
        <authorList>
            <person name="Cai H."/>
        </authorList>
    </citation>
    <scope>NUCLEOTIDE SEQUENCE [LARGE SCALE GENOMIC DNA]</scope>
    <source>
        <strain evidence="1 2">TH167</strain>
    </source>
</reference>
<evidence type="ECO:0000313" key="2">
    <source>
        <dbReference type="Proteomes" id="UP000216035"/>
    </source>
</evidence>
<organism evidence="1 2">
    <name type="scientific">Flavobacterium aurantiibacter</name>
    <dbReference type="NCBI Taxonomy" id="2023067"/>
    <lineage>
        <taxon>Bacteria</taxon>
        <taxon>Pseudomonadati</taxon>
        <taxon>Bacteroidota</taxon>
        <taxon>Flavobacteriia</taxon>
        <taxon>Flavobacteriales</taxon>
        <taxon>Flavobacteriaceae</taxon>
        <taxon>Flavobacterium</taxon>
    </lineage>
</organism>
<gene>
    <name evidence="1" type="ORF">CHX27_07565</name>
</gene>
<name>A0A255ZS72_9FLAO</name>
<dbReference type="GO" id="GO:0016874">
    <property type="term" value="F:ligase activity"/>
    <property type="evidence" value="ECO:0007669"/>
    <property type="project" value="UniProtKB-KW"/>
</dbReference>
<proteinExistence type="predicted"/>
<accession>A0A255ZS72</accession>
<dbReference type="Proteomes" id="UP000216035">
    <property type="component" value="Unassembled WGS sequence"/>
</dbReference>
<dbReference type="SUPFAM" id="SSF56059">
    <property type="entry name" value="Glutathione synthetase ATP-binding domain-like"/>
    <property type="match status" value="1"/>
</dbReference>
<evidence type="ECO:0000313" key="1">
    <source>
        <dbReference type="EMBL" id="OYQ44407.1"/>
    </source>
</evidence>
<protein>
    <submittedName>
        <fullName evidence="1">D-alanine--D-alanine ligase</fullName>
    </submittedName>
</protein>
<dbReference type="OrthoDB" id="9775266at2"/>
<dbReference type="EMBL" id="NOXX01000191">
    <property type="protein sequence ID" value="OYQ44407.1"/>
    <property type="molecule type" value="Genomic_DNA"/>
</dbReference>
<comment type="caution">
    <text evidence="1">The sequence shown here is derived from an EMBL/GenBank/DDBJ whole genome shotgun (WGS) entry which is preliminary data.</text>
</comment>
<keyword evidence="1" id="KW-0436">Ligase</keyword>
<sequence>MRIFFHKLFNWEYWPFQVVYVPIYFQWAFYALRERHIFFFNACNPNIKNGGYLNESKKDIYDQLPKEAYPTTILVSPDADFESCNAERERNNIVFPCIAKPDMGLRGSAVVKLENSEQWLNYHQQADFKYILQNLIPYSSEVGIFYVRLPGEENGRITGIVGKEFLTVVGDGKSTIEQLLLKNLRFAMQLSAIKRQGAINLQEVLEVGKSKIIVPFGNHARGSKFYDYSDWITTEMCLGIEKYVKQMPDFYFGRIDVMFKSKADLQAGKNFMFVEVNGAGSEPTHIYDPKHGIFFAWNELCRHFAYMYRISRMNHKRGFRYLTFREGMAELRMHNKLNQTIQNF</sequence>
<dbReference type="AlphaFoldDB" id="A0A255ZS72"/>